<dbReference type="eggNOG" id="COG1877">
    <property type="taxonomic scope" value="Bacteria"/>
</dbReference>
<dbReference type="InterPro" id="IPR003337">
    <property type="entry name" value="Trehalose_PPase"/>
</dbReference>
<dbReference type="Gene3D" id="3.40.50.1000">
    <property type="entry name" value="HAD superfamily/HAD-like"/>
    <property type="match status" value="1"/>
</dbReference>
<evidence type="ECO:0000313" key="4">
    <source>
        <dbReference type="Proteomes" id="UP000024816"/>
    </source>
</evidence>
<dbReference type="SUPFAM" id="SSF56784">
    <property type="entry name" value="HAD-like"/>
    <property type="match status" value="1"/>
</dbReference>
<dbReference type="Gene3D" id="3.30.70.1020">
    <property type="entry name" value="Trehalose-6-phosphate phosphatase related protein, domain 2"/>
    <property type="match status" value="1"/>
</dbReference>
<dbReference type="EC" id="3.1.3.12" evidence="2"/>
<dbReference type="UniPathway" id="UPA00299"/>
<dbReference type="GO" id="GO:0005992">
    <property type="term" value="P:trehalose biosynthetic process"/>
    <property type="evidence" value="ECO:0007669"/>
    <property type="project" value="UniProtKB-UniPathway"/>
</dbReference>
<organism evidence="3 4">
    <name type="scientific">Hyphomonas jannaschiana VP2</name>
    <dbReference type="NCBI Taxonomy" id="1280952"/>
    <lineage>
        <taxon>Bacteria</taxon>
        <taxon>Pseudomonadati</taxon>
        <taxon>Pseudomonadota</taxon>
        <taxon>Alphaproteobacteria</taxon>
        <taxon>Hyphomonadales</taxon>
        <taxon>Hyphomonadaceae</taxon>
        <taxon>Hyphomonas</taxon>
    </lineage>
</organism>
<dbReference type="PATRIC" id="fig|1280952.3.peg.2621"/>
<evidence type="ECO:0000313" key="3">
    <source>
        <dbReference type="EMBL" id="KCZ87479.1"/>
    </source>
</evidence>
<keyword evidence="1 2" id="KW-0378">Hydrolase</keyword>
<dbReference type="PANTHER" id="PTHR43768">
    <property type="entry name" value="TREHALOSE 6-PHOSPHATE PHOSPHATASE"/>
    <property type="match status" value="1"/>
</dbReference>
<comment type="caution">
    <text evidence="3">The sequence shown here is derived from an EMBL/GenBank/DDBJ whole genome shotgun (WGS) entry which is preliminary data.</text>
</comment>
<dbReference type="NCBIfam" id="TIGR00685">
    <property type="entry name" value="T6PP"/>
    <property type="match status" value="1"/>
</dbReference>
<dbReference type="CDD" id="cd01627">
    <property type="entry name" value="HAD_TPP"/>
    <property type="match status" value="1"/>
</dbReference>
<proteinExistence type="inferred from homology"/>
<reference evidence="3 4" key="1">
    <citation type="journal article" date="2014" name="Antonie Van Leeuwenhoek">
        <title>Hyphomonas beringensis sp. nov. and Hyphomonas chukchiensis sp. nov., isolated from surface seawater of the Bering Sea and Chukchi Sea.</title>
        <authorList>
            <person name="Li C."/>
            <person name="Lai Q."/>
            <person name="Li G."/>
            <person name="Dong C."/>
            <person name="Wang J."/>
            <person name="Liao Y."/>
            <person name="Shao Z."/>
        </authorList>
    </citation>
    <scope>NUCLEOTIDE SEQUENCE [LARGE SCALE GENOMIC DNA]</scope>
    <source>
        <strain evidence="3 4">VP2</strain>
    </source>
</reference>
<dbReference type="AlphaFoldDB" id="A0A059FA47"/>
<dbReference type="InterPro" id="IPR044651">
    <property type="entry name" value="OTSB-like"/>
</dbReference>
<accession>A0A059FA47</accession>
<keyword evidence="4" id="KW-1185">Reference proteome</keyword>
<dbReference type="GO" id="GO:0004805">
    <property type="term" value="F:trehalose-phosphatase activity"/>
    <property type="evidence" value="ECO:0007669"/>
    <property type="project" value="UniProtKB-EC"/>
</dbReference>
<dbReference type="Pfam" id="PF02358">
    <property type="entry name" value="Trehalose_PPase"/>
    <property type="match status" value="1"/>
</dbReference>
<dbReference type="EMBL" id="ARYJ01000008">
    <property type="protein sequence ID" value="KCZ87479.1"/>
    <property type="molecule type" value="Genomic_DNA"/>
</dbReference>
<dbReference type="Proteomes" id="UP000024816">
    <property type="component" value="Unassembled WGS sequence"/>
</dbReference>
<dbReference type="InterPro" id="IPR036412">
    <property type="entry name" value="HAD-like_sf"/>
</dbReference>
<dbReference type="STRING" id="1280952.HJA_13105"/>
<dbReference type="PANTHER" id="PTHR43768:SF3">
    <property type="entry name" value="TREHALOSE 6-PHOSPHATE PHOSPHATASE"/>
    <property type="match status" value="1"/>
</dbReference>
<comment type="function">
    <text evidence="2">Removes the phosphate from trehalose 6-phosphate to produce free trehalose.</text>
</comment>
<evidence type="ECO:0000256" key="1">
    <source>
        <dbReference type="ARBA" id="ARBA00022801"/>
    </source>
</evidence>
<dbReference type="RefSeq" id="WP_035583018.1">
    <property type="nucleotide sequence ID" value="NZ_ARYJ01000008.1"/>
</dbReference>
<dbReference type="OrthoDB" id="9814913at2"/>
<comment type="similarity">
    <text evidence="2">Belongs to the trehalose phosphatase family.</text>
</comment>
<comment type="cofactor">
    <cofactor evidence="2">
        <name>Mg(2+)</name>
        <dbReference type="ChEBI" id="CHEBI:18420"/>
    </cofactor>
</comment>
<gene>
    <name evidence="3" type="ORF">HJA_13105</name>
</gene>
<comment type="catalytic activity">
    <reaction evidence="2">
        <text>alpha,alpha-trehalose 6-phosphate + H2O = alpha,alpha-trehalose + phosphate</text>
        <dbReference type="Rhea" id="RHEA:23420"/>
        <dbReference type="ChEBI" id="CHEBI:15377"/>
        <dbReference type="ChEBI" id="CHEBI:16551"/>
        <dbReference type="ChEBI" id="CHEBI:43474"/>
        <dbReference type="ChEBI" id="CHEBI:58429"/>
        <dbReference type="EC" id="3.1.3.12"/>
    </reaction>
</comment>
<evidence type="ECO:0000256" key="2">
    <source>
        <dbReference type="RuleBase" id="RU361117"/>
    </source>
</evidence>
<name>A0A059FA47_9PROT</name>
<sequence length="243" mass="25750">MTGQGAAPPPLRAEDALFLDFDGTLAGLQDDPDTVFLASGMDTVLETIGDQLDGALAILSGRDAGDLARRVPGGLWRIGNHGLIPLAPEAKPPEARAAAPDAVRHAIEKISAMFHGTRVETKGPVLALHYRQAPDFAEEIGVALADAGLSAEGYRIQHGKFVFEAKPEDANKGRALARMMQDVPFSGRRPVMIGDDTTDEDAFRTANDLGGLTIKVGAGDTVAQYRLKDVEAVHAYLKELAGT</sequence>
<comment type="pathway">
    <text evidence="2">Glycan biosynthesis; trehalose biosynthesis.</text>
</comment>
<dbReference type="InterPro" id="IPR023214">
    <property type="entry name" value="HAD_sf"/>
</dbReference>
<keyword evidence="2" id="KW-0460">Magnesium</keyword>
<keyword evidence="2" id="KW-0479">Metal-binding</keyword>
<protein>
    <recommendedName>
        <fullName evidence="2">Trehalose 6-phosphate phosphatase</fullName>
        <ecNumber evidence="2">3.1.3.12</ecNumber>
    </recommendedName>
</protein>
<dbReference type="GO" id="GO:0046872">
    <property type="term" value="F:metal ion binding"/>
    <property type="evidence" value="ECO:0007669"/>
    <property type="project" value="UniProtKB-KW"/>
</dbReference>